<keyword evidence="3" id="KW-0963">Cytoplasm</keyword>
<comment type="subcellular location">
    <subcellularLocation>
        <location evidence="2">Cytoplasm</location>
    </subcellularLocation>
    <subcellularLocation>
        <location evidence="1">Endomembrane system</location>
    </subcellularLocation>
</comment>
<dbReference type="Gene3D" id="1.10.238.10">
    <property type="entry name" value="EF-hand"/>
    <property type="match status" value="1"/>
</dbReference>
<keyword evidence="4" id="KW-0479">Metal-binding</keyword>
<dbReference type="GO" id="GO:0005509">
    <property type="term" value="F:calcium ion binding"/>
    <property type="evidence" value="ECO:0007669"/>
    <property type="project" value="InterPro"/>
</dbReference>
<dbReference type="SMART" id="SM00054">
    <property type="entry name" value="EFh"/>
    <property type="match status" value="1"/>
</dbReference>
<dbReference type="InterPro" id="IPR011992">
    <property type="entry name" value="EF-hand-dom_pair"/>
</dbReference>
<dbReference type="Proteomes" id="UP000075901">
    <property type="component" value="Unassembled WGS sequence"/>
</dbReference>
<dbReference type="InterPro" id="IPR018247">
    <property type="entry name" value="EF_Hand_1_Ca_BS"/>
</dbReference>
<sequence>MLANAFYNQANAYQQLETNYLQDILWEQFFRRSFASGDQQTVKAKRTGSSPLRSFFACVLQLCACFWMQSSTRKNRHENHPTEEKQIHQKELERIVALLLSRIADGQDTIGYEQFRTIARDVYQWETVFRLYDTDGSGTLDRRELRQALRSSGFNINNRILCKLLRMVVELNRPQIELIDYVLCAAECRHAIDVLHQDTPAGNESQRKTP</sequence>
<evidence type="ECO:0000256" key="2">
    <source>
        <dbReference type="ARBA" id="ARBA00004496"/>
    </source>
</evidence>
<dbReference type="EnsemblMetazoa" id="AMAM022032-RA">
    <property type="protein sequence ID" value="AMAM022032-PA"/>
    <property type="gene ID" value="AMAM022032"/>
</dbReference>
<evidence type="ECO:0000313" key="10">
    <source>
        <dbReference type="Proteomes" id="UP000075901"/>
    </source>
</evidence>
<reference evidence="9" key="2">
    <citation type="submission" date="2020-05" db="UniProtKB">
        <authorList>
            <consortium name="EnsemblMetazoa"/>
        </authorList>
    </citation>
    <scope>IDENTIFICATION</scope>
    <source>
        <strain evidence="9">maculatus3</strain>
    </source>
</reference>
<reference evidence="10" key="1">
    <citation type="submission" date="2013-09" db="EMBL/GenBank/DDBJ databases">
        <title>The Genome Sequence of Anopheles maculatus species B.</title>
        <authorList>
            <consortium name="The Broad Institute Genomics Platform"/>
            <person name="Neafsey D.E."/>
            <person name="Besansky N."/>
            <person name="Howell P."/>
            <person name="Walton C."/>
            <person name="Young S.K."/>
            <person name="Zeng Q."/>
            <person name="Gargeya S."/>
            <person name="Fitzgerald M."/>
            <person name="Haas B."/>
            <person name="Abouelleil A."/>
            <person name="Allen A.W."/>
            <person name="Alvarado L."/>
            <person name="Arachchi H.M."/>
            <person name="Berlin A.M."/>
            <person name="Chapman S.B."/>
            <person name="Gainer-Dewar J."/>
            <person name="Goldberg J."/>
            <person name="Griggs A."/>
            <person name="Gujja S."/>
            <person name="Hansen M."/>
            <person name="Howarth C."/>
            <person name="Imamovic A."/>
            <person name="Ireland A."/>
            <person name="Larimer J."/>
            <person name="McCowan C."/>
            <person name="Murphy C."/>
            <person name="Pearson M."/>
            <person name="Poon T.W."/>
            <person name="Priest M."/>
            <person name="Roberts A."/>
            <person name="Saif S."/>
            <person name="Shea T."/>
            <person name="Sisk P."/>
            <person name="Sykes S."/>
            <person name="Wortman J."/>
            <person name="Nusbaum C."/>
            <person name="Birren B."/>
        </authorList>
    </citation>
    <scope>NUCLEOTIDE SEQUENCE [LARGE SCALE GENOMIC DNA]</scope>
    <source>
        <strain evidence="10">maculatus3</strain>
    </source>
</reference>
<evidence type="ECO:0000256" key="7">
    <source>
        <dbReference type="ARBA" id="ARBA00023136"/>
    </source>
</evidence>
<evidence type="ECO:0000256" key="6">
    <source>
        <dbReference type="ARBA" id="ARBA00022837"/>
    </source>
</evidence>
<keyword evidence="7" id="KW-0472">Membrane</keyword>
<dbReference type="GO" id="GO:0012505">
    <property type="term" value="C:endomembrane system"/>
    <property type="evidence" value="ECO:0007669"/>
    <property type="project" value="UniProtKB-SubCell"/>
</dbReference>
<keyword evidence="5" id="KW-0677">Repeat</keyword>
<name>A0A182T8Z1_9DIPT</name>
<evidence type="ECO:0000259" key="8">
    <source>
        <dbReference type="PROSITE" id="PS50222"/>
    </source>
</evidence>
<dbReference type="SUPFAM" id="SSF47473">
    <property type="entry name" value="EF-hand"/>
    <property type="match status" value="1"/>
</dbReference>
<evidence type="ECO:0000256" key="1">
    <source>
        <dbReference type="ARBA" id="ARBA00004308"/>
    </source>
</evidence>
<dbReference type="InterPro" id="IPR002048">
    <property type="entry name" value="EF_hand_dom"/>
</dbReference>
<dbReference type="PANTHER" id="PTHR46735">
    <property type="entry name" value="CALPAIN, SMALL SUBUNIT 1 A-RELATED"/>
    <property type="match status" value="1"/>
</dbReference>
<protein>
    <recommendedName>
        <fullName evidence="8">EF-hand domain-containing protein</fullName>
    </recommendedName>
</protein>
<dbReference type="PROSITE" id="PS00018">
    <property type="entry name" value="EF_HAND_1"/>
    <property type="match status" value="1"/>
</dbReference>
<dbReference type="Pfam" id="PF13405">
    <property type="entry name" value="EF-hand_6"/>
    <property type="match status" value="1"/>
</dbReference>
<organism evidence="9 10">
    <name type="scientific">Anopheles maculatus</name>
    <dbReference type="NCBI Taxonomy" id="74869"/>
    <lineage>
        <taxon>Eukaryota</taxon>
        <taxon>Metazoa</taxon>
        <taxon>Ecdysozoa</taxon>
        <taxon>Arthropoda</taxon>
        <taxon>Hexapoda</taxon>
        <taxon>Insecta</taxon>
        <taxon>Pterygota</taxon>
        <taxon>Neoptera</taxon>
        <taxon>Endopterygota</taxon>
        <taxon>Diptera</taxon>
        <taxon>Nematocera</taxon>
        <taxon>Culicoidea</taxon>
        <taxon>Culicidae</taxon>
        <taxon>Anophelinae</taxon>
        <taxon>Anopheles</taxon>
        <taxon>Anopheles maculatus group</taxon>
    </lineage>
</organism>
<dbReference type="VEuPathDB" id="VectorBase:AMAM022032"/>
<dbReference type="PROSITE" id="PS50222">
    <property type="entry name" value="EF_HAND_2"/>
    <property type="match status" value="1"/>
</dbReference>
<dbReference type="GO" id="GO:0005737">
    <property type="term" value="C:cytoplasm"/>
    <property type="evidence" value="ECO:0007669"/>
    <property type="project" value="UniProtKB-SubCell"/>
</dbReference>
<evidence type="ECO:0000256" key="4">
    <source>
        <dbReference type="ARBA" id="ARBA00022723"/>
    </source>
</evidence>
<dbReference type="AlphaFoldDB" id="A0A182T8Z1"/>
<keyword evidence="6" id="KW-0106">Calcium</keyword>
<dbReference type="PANTHER" id="PTHR46735:SF3">
    <property type="entry name" value="CALPAIN SMALL SUBUNIT 1-RELATED"/>
    <property type="match status" value="1"/>
</dbReference>
<evidence type="ECO:0000256" key="3">
    <source>
        <dbReference type="ARBA" id="ARBA00022490"/>
    </source>
</evidence>
<proteinExistence type="predicted"/>
<accession>A0A182T8Z1</accession>
<evidence type="ECO:0000256" key="5">
    <source>
        <dbReference type="ARBA" id="ARBA00022737"/>
    </source>
</evidence>
<evidence type="ECO:0000313" key="9">
    <source>
        <dbReference type="EnsemblMetazoa" id="AMAM022032-PA"/>
    </source>
</evidence>
<keyword evidence="10" id="KW-1185">Reference proteome</keyword>
<feature type="domain" description="EF-hand" evidence="8">
    <location>
        <begin position="124"/>
        <end position="155"/>
    </location>
</feature>